<organism evidence="1">
    <name type="scientific">marine sediment metagenome</name>
    <dbReference type="NCBI Taxonomy" id="412755"/>
    <lineage>
        <taxon>unclassified sequences</taxon>
        <taxon>metagenomes</taxon>
        <taxon>ecological metagenomes</taxon>
    </lineage>
</organism>
<dbReference type="AlphaFoldDB" id="A0A0F9BWU8"/>
<sequence length="123" mass="13974">MKLTIAEIFNAKEPLQELVKQRLPVKTSLAVLKLVQKLNEHLIPAEEVRNGLVKQYGEPLKDAPNSEVISIKPGDKNWTKFAEEFSELVQQEVEIVFNKITLPDTLEIEPAVLMPLEKFIKIA</sequence>
<evidence type="ECO:0000313" key="1">
    <source>
        <dbReference type="EMBL" id="KKL18377.1"/>
    </source>
</evidence>
<name>A0A0F9BWU8_9ZZZZ</name>
<dbReference type="EMBL" id="LAZR01038893">
    <property type="protein sequence ID" value="KKL18377.1"/>
    <property type="molecule type" value="Genomic_DNA"/>
</dbReference>
<gene>
    <name evidence="1" type="ORF">LCGC14_2476130</name>
</gene>
<comment type="caution">
    <text evidence="1">The sequence shown here is derived from an EMBL/GenBank/DDBJ whole genome shotgun (WGS) entry which is preliminary data.</text>
</comment>
<reference evidence="1" key="1">
    <citation type="journal article" date="2015" name="Nature">
        <title>Complex archaea that bridge the gap between prokaryotes and eukaryotes.</title>
        <authorList>
            <person name="Spang A."/>
            <person name="Saw J.H."/>
            <person name="Jorgensen S.L."/>
            <person name="Zaremba-Niedzwiedzka K."/>
            <person name="Martijn J."/>
            <person name="Lind A.E."/>
            <person name="van Eijk R."/>
            <person name="Schleper C."/>
            <person name="Guy L."/>
            <person name="Ettema T.J."/>
        </authorList>
    </citation>
    <scope>NUCLEOTIDE SEQUENCE</scope>
</reference>
<accession>A0A0F9BWU8</accession>
<protein>
    <submittedName>
        <fullName evidence="1">Uncharacterized protein</fullName>
    </submittedName>
</protein>
<proteinExistence type="predicted"/>